<keyword evidence="2 9" id="KW-0690">Ribosome biogenesis</keyword>
<dbReference type="PANTHER" id="PTHR46986:SF1">
    <property type="entry name" value="ENDORIBONUCLEASE YBEY, CHLOROPLASTIC"/>
    <property type="match status" value="1"/>
</dbReference>
<evidence type="ECO:0000256" key="7">
    <source>
        <dbReference type="ARBA" id="ARBA00022801"/>
    </source>
</evidence>
<evidence type="ECO:0000256" key="3">
    <source>
        <dbReference type="ARBA" id="ARBA00022552"/>
    </source>
</evidence>
<evidence type="ECO:0000313" key="10">
    <source>
        <dbReference type="EMBL" id="GBG17773.1"/>
    </source>
</evidence>
<evidence type="ECO:0000256" key="8">
    <source>
        <dbReference type="ARBA" id="ARBA00022833"/>
    </source>
</evidence>
<protein>
    <recommendedName>
        <fullName evidence="9">Endoribonuclease YbeY</fullName>
        <ecNumber evidence="9">3.1.-.-</ecNumber>
    </recommendedName>
</protein>
<keyword evidence="8 9" id="KW-0862">Zinc</keyword>
<dbReference type="AlphaFoldDB" id="A0A2R5FND6"/>
<keyword evidence="9" id="KW-0963">Cytoplasm</keyword>
<feature type="binding site" evidence="9">
    <location>
        <position position="144"/>
    </location>
    <ligand>
        <name>Zn(2+)</name>
        <dbReference type="ChEBI" id="CHEBI:29105"/>
        <note>catalytic</note>
    </ligand>
</feature>
<organism evidence="10 11">
    <name type="scientific">Nostoc commune NIES-4072</name>
    <dbReference type="NCBI Taxonomy" id="2005467"/>
    <lineage>
        <taxon>Bacteria</taxon>
        <taxon>Bacillati</taxon>
        <taxon>Cyanobacteriota</taxon>
        <taxon>Cyanophyceae</taxon>
        <taxon>Nostocales</taxon>
        <taxon>Nostocaceae</taxon>
        <taxon>Nostoc</taxon>
    </lineage>
</organism>
<dbReference type="HAMAP" id="MF_00009">
    <property type="entry name" value="Endoribonucl_YbeY"/>
    <property type="match status" value="1"/>
</dbReference>
<dbReference type="InterPro" id="IPR020549">
    <property type="entry name" value="YbeY_CS"/>
</dbReference>
<evidence type="ECO:0000256" key="5">
    <source>
        <dbReference type="ARBA" id="ARBA00022723"/>
    </source>
</evidence>
<evidence type="ECO:0000256" key="9">
    <source>
        <dbReference type="HAMAP-Rule" id="MF_00009"/>
    </source>
</evidence>
<dbReference type="InterPro" id="IPR002036">
    <property type="entry name" value="YbeY"/>
</dbReference>
<keyword evidence="7 9" id="KW-0378">Hydrolase</keyword>
<dbReference type="NCBIfam" id="TIGR00043">
    <property type="entry name" value="rRNA maturation RNase YbeY"/>
    <property type="match status" value="1"/>
</dbReference>
<keyword evidence="3 9" id="KW-0698">rRNA processing</keyword>
<dbReference type="GO" id="GO:0006364">
    <property type="term" value="P:rRNA processing"/>
    <property type="evidence" value="ECO:0007669"/>
    <property type="project" value="UniProtKB-UniRule"/>
</dbReference>
<keyword evidence="6 9" id="KW-0255">Endonuclease</keyword>
<evidence type="ECO:0000256" key="4">
    <source>
        <dbReference type="ARBA" id="ARBA00022722"/>
    </source>
</evidence>
<comment type="subcellular location">
    <subcellularLocation>
        <location evidence="9">Cytoplasm</location>
    </subcellularLocation>
</comment>
<dbReference type="EC" id="3.1.-.-" evidence="9"/>
<dbReference type="GO" id="GO:0004222">
    <property type="term" value="F:metalloendopeptidase activity"/>
    <property type="evidence" value="ECO:0007669"/>
    <property type="project" value="InterPro"/>
</dbReference>
<feature type="binding site" evidence="9">
    <location>
        <position position="150"/>
    </location>
    <ligand>
        <name>Zn(2+)</name>
        <dbReference type="ChEBI" id="CHEBI:29105"/>
        <note>catalytic</note>
    </ligand>
</feature>
<keyword evidence="5 9" id="KW-0479">Metal-binding</keyword>
<evidence type="ECO:0000256" key="2">
    <source>
        <dbReference type="ARBA" id="ARBA00022517"/>
    </source>
</evidence>
<dbReference type="Gene3D" id="3.40.390.30">
    <property type="entry name" value="Metalloproteases ('zincins'), catalytic domain"/>
    <property type="match status" value="1"/>
</dbReference>
<dbReference type="Proteomes" id="UP000245124">
    <property type="component" value="Unassembled WGS sequence"/>
</dbReference>
<dbReference type="InterPro" id="IPR023091">
    <property type="entry name" value="MetalPrtase_cat_dom_sf_prd"/>
</dbReference>
<dbReference type="Pfam" id="PF02130">
    <property type="entry name" value="YbeY"/>
    <property type="match status" value="1"/>
</dbReference>
<reference evidence="10 11" key="1">
    <citation type="submission" date="2017-06" db="EMBL/GenBank/DDBJ databases">
        <title>Genome sequencing of cyanobaciteial culture collection at National Institute for Environmental Studies (NIES).</title>
        <authorList>
            <person name="Hirose Y."/>
            <person name="Shimura Y."/>
            <person name="Fujisawa T."/>
            <person name="Nakamura Y."/>
            <person name="Kawachi M."/>
        </authorList>
    </citation>
    <scope>NUCLEOTIDE SEQUENCE [LARGE SCALE GENOMIC DNA]</scope>
    <source>
        <strain evidence="10 11">NIES-4072</strain>
    </source>
</reference>
<dbReference type="EMBL" id="BDUD01000001">
    <property type="protein sequence ID" value="GBG17773.1"/>
    <property type="molecule type" value="Genomic_DNA"/>
</dbReference>
<evidence type="ECO:0000256" key="6">
    <source>
        <dbReference type="ARBA" id="ARBA00022759"/>
    </source>
</evidence>
<evidence type="ECO:0000256" key="1">
    <source>
        <dbReference type="ARBA" id="ARBA00010875"/>
    </source>
</evidence>
<dbReference type="GO" id="GO:0008270">
    <property type="term" value="F:zinc ion binding"/>
    <property type="evidence" value="ECO:0007669"/>
    <property type="project" value="UniProtKB-UniRule"/>
</dbReference>
<dbReference type="PROSITE" id="PS01306">
    <property type="entry name" value="UPF0054"/>
    <property type="match status" value="1"/>
</dbReference>
<dbReference type="GO" id="GO:0004521">
    <property type="term" value="F:RNA endonuclease activity"/>
    <property type="evidence" value="ECO:0007669"/>
    <property type="project" value="UniProtKB-UniRule"/>
</dbReference>
<proteinExistence type="inferred from homology"/>
<comment type="similarity">
    <text evidence="1 9">Belongs to the endoribonuclease YbeY family.</text>
</comment>
<dbReference type="GO" id="GO:0005737">
    <property type="term" value="C:cytoplasm"/>
    <property type="evidence" value="ECO:0007669"/>
    <property type="project" value="UniProtKB-SubCell"/>
</dbReference>
<sequence>MPLSVELYVEDDFYELSPTTSVKIDYPDPRITPETWENWFNHWLEILHPHIPPAPSYEIGLRLTDDSQIQELNSQYRQQNKPTDVLAFAALEVDFPQSKEMLASVPLYLGDIIVSVDTAQRQAQQQEHSLPTELAWLASHGLLHLLGWDHPDEESLGRMLEQQVRLLNAIGIPIDME</sequence>
<gene>
    <name evidence="9" type="primary">ybeY</name>
    <name evidence="10" type="ORF">NIES4072_14340</name>
</gene>
<dbReference type="SUPFAM" id="SSF55486">
    <property type="entry name" value="Metalloproteases ('zincins'), catalytic domain"/>
    <property type="match status" value="1"/>
</dbReference>
<comment type="cofactor">
    <cofactor evidence="9">
        <name>Zn(2+)</name>
        <dbReference type="ChEBI" id="CHEBI:29105"/>
    </cofactor>
    <text evidence="9">Binds 1 zinc ion.</text>
</comment>
<keyword evidence="11" id="KW-1185">Reference proteome</keyword>
<accession>A0A2R5FND6</accession>
<evidence type="ECO:0000313" key="11">
    <source>
        <dbReference type="Proteomes" id="UP000245124"/>
    </source>
</evidence>
<keyword evidence="4 9" id="KW-0540">Nuclease</keyword>
<feature type="binding site" evidence="9">
    <location>
        <position position="140"/>
    </location>
    <ligand>
        <name>Zn(2+)</name>
        <dbReference type="ChEBI" id="CHEBI:29105"/>
        <note>catalytic</note>
    </ligand>
</feature>
<name>A0A2R5FND6_NOSCO</name>
<comment type="caution">
    <text evidence="10">The sequence shown here is derived from an EMBL/GenBank/DDBJ whole genome shotgun (WGS) entry which is preliminary data.</text>
</comment>
<dbReference type="PANTHER" id="PTHR46986">
    <property type="entry name" value="ENDORIBONUCLEASE YBEY, CHLOROPLASTIC"/>
    <property type="match status" value="1"/>
</dbReference>
<comment type="function">
    <text evidence="9">Single strand-specific metallo-endoribonuclease involved in late-stage 70S ribosome quality control and in maturation of the 3' terminus of the 16S rRNA.</text>
</comment>